<proteinExistence type="inferred from homology"/>
<dbReference type="PANTHER" id="PTHR38107">
    <property type="match status" value="1"/>
</dbReference>
<dbReference type="GO" id="GO:0009253">
    <property type="term" value="P:peptidoglycan catabolic process"/>
    <property type="evidence" value="ECO:0007669"/>
    <property type="project" value="InterPro"/>
</dbReference>
<dbReference type="GO" id="GO:0003796">
    <property type="term" value="F:lysozyme activity"/>
    <property type="evidence" value="ECO:0007669"/>
    <property type="project" value="UniProtKB-EC"/>
</dbReference>
<dbReference type="RefSeq" id="WP_065688807.1">
    <property type="nucleotide sequence ID" value="NZ_LXKT01000027.1"/>
</dbReference>
<comment type="caution">
    <text evidence="8">The sequence shown here is derived from an EMBL/GenBank/DDBJ whole genome shotgun (WGS) entry which is preliminary data.</text>
</comment>
<protein>
    <recommendedName>
        <fullName evidence="7">Lysozyme</fullName>
        <ecNumber evidence="7">3.2.1.17</ecNumber>
    </recommendedName>
</protein>
<gene>
    <name evidence="8" type="ORF">A6U91_18575</name>
</gene>
<organism evidence="8 9">
    <name type="scientific">Agrobacterium tumefaciens</name>
    <dbReference type="NCBI Taxonomy" id="358"/>
    <lineage>
        <taxon>Bacteria</taxon>
        <taxon>Pseudomonadati</taxon>
        <taxon>Pseudomonadota</taxon>
        <taxon>Alphaproteobacteria</taxon>
        <taxon>Hyphomicrobiales</taxon>
        <taxon>Rhizobiaceae</taxon>
        <taxon>Rhizobium/Agrobacterium group</taxon>
        <taxon>Agrobacterium</taxon>
        <taxon>Agrobacterium tumefaciens complex</taxon>
    </lineage>
</organism>
<accession>A0AB36ED32</accession>
<dbReference type="InterPro" id="IPR051018">
    <property type="entry name" value="Bacteriophage_GH24"/>
</dbReference>
<dbReference type="GO" id="GO:0016998">
    <property type="term" value="P:cell wall macromolecule catabolic process"/>
    <property type="evidence" value="ECO:0007669"/>
    <property type="project" value="InterPro"/>
</dbReference>
<keyword evidence="5" id="KW-1035">Host cytoplasm</keyword>
<dbReference type="Pfam" id="PF00959">
    <property type="entry name" value="Phage_lysozyme"/>
    <property type="match status" value="1"/>
</dbReference>
<keyword evidence="3 7" id="KW-0081">Bacteriolytic enzyme</keyword>
<dbReference type="EMBL" id="LXKT01000027">
    <property type="protein sequence ID" value="OCJ33439.1"/>
    <property type="molecule type" value="Genomic_DNA"/>
</dbReference>
<dbReference type="CDD" id="cd00737">
    <property type="entry name" value="lyz_endolysin_autolysin"/>
    <property type="match status" value="1"/>
</dbReference>
<evidence type="ECO:0000256" key="6">
    <source>
        <dbReference type="ARBA" id="ARBA00023295"/>
    </source>
</evidence>
<evidence type="ECO:0000256" key="1">
    <source>
        <dbReference type="ARBA" id="ARBA00000632"/>
    </source>
</evidence>
<dbReference type="PANTHER" id="PTHR38107:SF3">
    <property type="entry name" value="LYSOZYME RRRD-RELATED"/>
    <property type="match status" value="1"/>
</dbReference>
<evidence type="ECO:0000256" key="2">
    <source>
        <dbReference type="ARBA" id="ARBA00022529"/>
    </source>
</evidence>
<reference evidence="8 9" key="1">
    <citation type="journal article" date="2016" name="PeerJ">
        <title>Gall-ID: tools for genotyping gall-causing phytopathogenic bacteria.</title>
        <authorList>
            <person name="Davis E.W.II."/>
            <person name="Weisberg A.J."/>
            <person name="Tabima J.F."/>
            <person name="Grunwald N.J."/>
            <person name="Chang J.H."/>
        </authorList>
    </citation>
    <scope>NUCLEOTIDE SEQUENCE [LARGE SCALE GENOMIC DNA]</scope>
    <source>
        <strain evidence="8 9">N2/73</strain>
    </source>
</reference>
<evidence type="ECO:0000256" key="5">
    <source>
        <dbReference type="ARBA" id="ARBA00023200"/>
    </source>
</evidence>
<sequence>MAINSATISLIKRFEGLKTTAYYCAAHFPTIGFGHTATVKASDVGVKKITEAQAEKLLQDDLKRFEADVTRLVKVDINENQYGALVSFCYNIGTGAFASSTLLKLLNAGRTKEAAEQFARWNKAGGRVLNGLTTRRAAERMLFDTPAAKPKPIAVKKTATK</sequence>
<dbReference type="GO" id="GO:0042742">
    <property type="term" value="P:defense response to bacterium"/>
    <property type="evidence" value="ECO:0007669"/>
    <property type="project" value="UniProtKB-KW"/>
</dbReference>
<evidence type="ECO:0000313" key="8">
    <source>
        <dbReference type="EMBL" id="OCJ33439.1"/>
    </source>
</evidence>
<dbReference type="InterPro" id="IPR002196">
    <property type="entry name" value="Glyco_hydro_24"/>
</dbReference>
<dbReference type="GO" id="GO:0031640">
    <property type="term" value="P:killing of cells of another organism"/>
    <property type="evidence" value="ECO:0007669"/>
    <property type="project" value="UniProtKB-KW"/>
</dbReference>
<dbReference type="HAMAP" id="MF_04110">
    <property type="entry name" value="ENDOLYSIN_T4"/>
    <property type="match status" value="1"/>
</dbReference>
<dbReference type="InterPro" id="IPR023346">
    <property type="entry name" value="Lysozyme-like_dom_sf"/>
</dbReference>
<keyword evidence="2 7" id="KW-0929">Antimicrobial</keyword>
<evidence type="ECO:0000313" key="9">
    <source>
        <dbReference type="Proteomes" id="UP000093451"/>
    </source>
</evidence>
<keyword evidence="6 7" id="KW-0326">Glycosidase</keyword>
<dbReference type="InterPro" id="IPR023347">
    <property type="entry name" value="Lysozyme_dom_sf"/>
</dbReference>
<dbReference type="AlphaFoldDB" id="A0AB36ED32"/>
<dbReference type="EC" id="3.2.1.17" evidence="7"/>
<dbReference type="InterPro" id="IPR034690">
    <property type="entry name" value="Endolysin_T4_type"/>
</dbReference>
<comment type="similarity">
    <text evidence="7">Belongs to the glycosyl hydrolase 24 family.</text>
</comment>
<evidence type="ECO:0000256" key="4">
    <source>
        <dbReference type="ARBA" id="ARBA00022801"/>
    </source>
</evidence>
<comment type="catalytic activity">
    <reaction evidence="1 7">
        <text>Hydrolysis of (1-&gt;4)-beta-linkages between N-acetylmuramic acid and N-acetyl-D-glucosamine residues in a peptidoglycan and between N-acetyl-D-glucosamine residues in chitodextrins.</text>
        <dbReference type="EC" id="3.2.1.17"/>
    </reaction>
</comment>
<dbReference type="Proteomes" id="UP000093451">
    <property type="component" value="Unassembled WGS sequence"/>
</dbReference>
<evidence type="ECO:0000256" key="3">
    <source>
        <dbReference type="ARBA" id="ARBA00022638"/>
    </source>
</evidence>
<dbReference type="Gene3D" id="1.10.530.40">
    <property type="match status" value="1"/>
</dbReference>
<name>A0AB36ED32_AGRTU</name>
<keyword evidence="4 7" id="KW-0378">Hydrolase</keyword>
<dbReference type="SUPFAM" id="SSF53955">
    <property type="entry name" value="Lysozyme-like"/>
    <property type="match status" value="1"/>
</dbReference>
<dbReference type="InterPro" id="IPR033907">
    <property type="entry name" value="Endolysin_autolysin"/>
</dbReference>
<evidence type="ECO:0000256" key="7">
    <source>
        <dbReference type="RuleBase" id="RU003788"/>
    </source>
</evidence>